<dbReference type="CDD" id="cd00303">
    <property type="entry name" value="retropepsin_like"/>
    <property type="match status" value="1"/>
</dbReference>
<dbReference type="Pfam" id="PF08284">
    <property type="entry name" value="RVP_2"/>
    <property type="match status" value="1"/>
</dbReference>
<keyword evidence="4" id="KW-1185">Reference proteome</keyword>
<dbReference type="InterPro" id="IPR032567">
    <property type="entry name" value="RTL1-rel"/>
</dbReference>
<gene>
    <name evidence="3" type="ORF">Tco_0925712</name>
</gene>
<accession>A0ABQ5DAG0</accession>
<sequence>MFPTEEELAYHKELLDEPHPPFSTLEHKIRRGDPWSLKIPCVIGAVYTGYTYIDLQSPVNIMSRAYYNKIRNKSFQARRNPCQPYKICNFVGRARNVHAFVRCFIYVMNFMILEDLGNAINGRLSEVVLRKPFVEASKLTYDESLGLIRFAHRDDGVVFRMSQRTQELDPVSPLEKDKFEAFFVESLKVRSCLDAVAFSVDHLCRTTVAPRGRRTSGRTGRGGDKTGDLDAVPKPTSCYHHSIRNVIVNNGRGGCSYKEFLACNLRDFDGKGGVIAYTHWTEKMESVHGMSGCGTNQKVKYAVGSLIDNEVQKLEYEFWCHAMIRAGHAAYTDRFHELARLVPHLVTPKKKRIERYIYGLAPQILRTGALKKNTENRGNSGELSRDGKVKDDNKRSRTGRAFAITTSDPIKKEYTDHYKAACPRLVRAPEQRGNRPNQALAINGGQGHGNNGNQARERAFMLGAEEARQDPNIVTSTFTLNNHYATTLFDYGADFSFVSITFIRLLDIEPSNLGFTYEIEIASGQLVEIGKVIRGCKLEIEGHIIDIDLIPFGHRSFDVIVGMDWLSKHKAEIVYHAKVVRSPLPHGETLGALGERPKEKVRHLVSAKVKEQKLKDIAVVRKFSEVFPDDLSGLPPLREIEFWIELTPGAIPVVKSPYRLAPSEMEDLSSQLKELQDKGFIRPSSSPWGAPVLFVKKKDGSFRMCIDYREPYLDKFVIVFIDDILIYSKTKEEHEKHLGLILELLKKEKLKIEAVKNWEASRTPSEVRSFLGLAGYYCRFIENFSKIAKSLTVLGLTQKNKKYN</sequence>
<dbReference type="Gene3D" id="2.40.70.10">
    <property type="entry name" value="Acid Proteases"/>
    <property type="match status" value="1"/>
</dbReference>
<keyword evidence="3" id="KW-0808">Transferase</keyword>
<dbReference type="PANTHER" id="PTHR15503:SF45">
    <property type="entry name" value="RNA-DIRECTED DNA POLYMERASE HOMOLOG"/>
    <property type="match status" value="1"/>
</dbReference>
<proteinExistence type="predicted"/>
<dbReference type="SUPFAM" id="SSF56672">
    <property type="entry name" value="DNA/RNA polymerases"/>
    <property type="match status" value="1"/>
</dbReference>
<dbReference type="Pfam" id="PF00078">
    <property type="entry name" value="RVT_1"/>
    <property type="match status" value="1"/>
</dbReference>
<dbReference type="InterPro" id="IPR000477">
    <property type="entry name" value="RT_dom"/>
</dbReference>
<dbReference type="Proteomes" id="UP001151760">
    <property type="component" value="Unassembled WGS sequence"/>
</dbReference>
<keyword evidence="3" id="KW-0695">RNA-directed DNA polymerase</keyword>
<dbReference type="EMBL" id="BQNB010015038">
    <property type="protein sequence ID" value="GJT35293.1"/>
    <property type="molecule type" value="Genomic_DNA"/>
</dbReference>
<evidence type="ECO:0000259" key="2">
    <source>
        <dbReference type="Pfam" id="PF00078"/>
    </source>
</evidence>
<reference evidence="3" key="1">
    <citation type="journal article" date="2022" name="Int. J. Mol. Sci.">
        <title>Draft Genome of Tanacetum Coccineum: Genomic Comparison of Closely Related Tanacetum-Family Plants.</title>
        <authorList>
            <person name="Yamashiro T."/>
            <person name="Shiraishi A."/>
            <person name="Nakayama K."/>
            <person name="Satake H."/>
        </authorList>
    </citation>
    <scope>NUCLEOTIDE SEQUENCE</scope>
</reference>
<dbReference type="SUPFAM" id="SSF50630">
    <property type="entry name" value="Acid proteases"/>
    <property type="match status" value="1"/>
</dbReference>
<keyword evidence="3" id="KW-0548">Nucleotidyltransferase</keyword>
<dbReference type="PANTHER" id="PTHR15503">
    <property type="entry name" value="LDOC1 RELATED"/>
    <property type="match status" value="1"/>
</dbReference>
<feature type="region of interest" description="Disordered" evidence="1">
    <location>
        <begin position="371"/>
        <end position="400"/>
    </location>
</feature>
<dbReference type="GO" id="GO:0003964">
    <property type="term" value="F:RNA-directed DNA polymerase activity"/>
    <property type="evidence" value="ECO:0007669"/>
    <property type="project" value="UniProtKB-KW"/>
</dbReference>
<evidence type="ECO:0000313" key="3">
    <source>
        <dbReference type="EMBL" id="GJT35293.1"/>
    </source>
</evidence>
<evidence type="ECO:0000256" key="1">
    <source>
        <dbReference type="SAM" id="MobiDB-lite"/>
    </source>
</evidence>
<dbReference type="InterPro" id="IPR021109">
    <property type="entry name" value="Peptidase_aspartic_dom_sf"/>
</dbReference>
<name>A0ABQ5DAG0_9ASTR</name>
<dbReference type="Gene3D" id="3.30.70.270">
    <property type="match status" value="1"/>
</dbReference>
<protein>
    <submittedName>
        <fullName evidence="3">Reverse transcriptase domain-containing protein</fullName>
    </submittedName>
</protein>
<organism evidence="3 4">
    <name type="scientific">Tanacetum coccineum</name>
    <dbReference type="NCBI Taxonomy" id="301880"/>
    <lineage>
        <taxon>Eukaryota</taxon>
        <taxon>Viridiplantae</taxon>
        <taxon>Streptophyta</taxon>
        <taxon>Embryophyta</taxon>
        <taxon>Tracheophyta</taxon>
        <taxon>Spermatophyta</taxon>
        <taxon>Magnoliopsida</taxon>
        <taxon>eudicotyledons</taxon>
        <taxon>Gunneridae</taxon>
        <taxon>Pentapetalae</taxon>
        <taxon>asterids</taxon>
        <taxon>campanulids</taxon>
        <taxon>Asterales</taxon>
        <taxon>Asteraceae</taxon>
        <taxon>Asteroideae</taxon>
        <taxon>Anthemideae</taxon>
        <taxon>Anthemidinae</taxon>
        <taxon>Tanacetum</taxon>
    </lineage>
</organism>
<feature type="region of interest" description="Disordered" evidence="1">
    <location>
        <begin position="430"/>
        <end position="454"/>
    </location>
</feature>
<comment type="caution">
    <text evidence="3">The sequence shown here is derived from an EMBL/GenBank/DDBJ whole genome shotgun (WGS) entry which is preliminary data.</text>
</comment>
<feature type="compositionally biased region" description="Basic and acidic residues" evidence="1">
    <location>
        <begin position="383"/>
        <end position="395"/>
    </location>
</feature>
<dbReference type="Gene3D" id="3.10.10.10">
    <property type="entry name" value="HIV Type 1 Reverse Transcriptase, subunit A, domain 1"/>
    <property type="match status" value="1"/>
</dbReference>
<dbReference type="InterPro" id="IPR043502">
    <property type="entry name" value="DNA/RNA_pol_sf"/>
</dbReference>
<feature type="domain" description="Reverse transcriptase" evidence="2">
    <location>
        <begin position="690"/>
        <end position="757"/>
    </location>
</feature>
<reference evidence="3" key="2">
    <citation type="submission" date="2022-01" db="EMBL/GenBank/DDBJ databases">
        <authorList>
            <person name="Yamashiro T."/>
            <person name="Shiraishi A."/>
            <person name="Satake H."/>
            <person name="Nakayama K."/>
        </authorList>
    </citation>
    <scope>NUCLEOTIDE SEQUENCE</scope>
</reference>
<evidence type="ECO:0000313" key="4">
    <source>
        <dbReference type="Proteomes" id="UP001151760"/>
    </source>
</evidence>
<dbReference type="InterPro" id="IPR043128">
    <property type="entry name" value="Rev_trsase/Diguanyl_cyclase"/>
</dbReference>